<dbReference type="SUPFAM" id="SSF47413">
    <property type="entry name" value="lambda repressor-like DNA-binding domains"/>
    <property type="match status" value="1"/>
</dbReference>
<accession>A0ABD8B351</accession>
<dbReference type="InterPro" id="IPR001387">
    <property type="entry name" value="Cro/C1-type_HTH"/>
</dbReference>
<reference evidence="2 3" key="1">
    <citation type="submission" date="2024-02" db="EMBL/GenBank/DDBJ databases">
        <title>Complete sequences of two Paenibacillus sp. strains and one Lysinibacillus strain isolated from the environment on STAA medium highlight biotechnological potential.</title>
        <authorList>
            <person name="Attere S.A."/>
            <person name="Piche L.C."/>
            <person name="Intertaglia L."/>
            <person name="Lami R."/>
            <person name="Charette S.J."/>
            <person name="Vincent A.T."/>
        </authorList>
    </citation>
    <scope>NUCLEOTIDE SEQUENCE [LARGE SCALE GENOMIC DNA]</scope>
    <source>
        <strain evidence="2 3">Y5S-7</strain>
        <plasmid evidence="2 3">pY5S7-2</plasmid>
    </source>
</reference>
<evidence type="ECO:0000259" key="1">
    <source>
        <dbReference type="Pfam" id="PF13443"/>
    </source>
</evidence>
<dbReference type="AlphaFoldDB" id="A0ABD8B351"/>
<dbReference type="InterPro" id="IPR010982">
    <property type="entry name" value="Lambda_DNA-bd_dom_sf"/>
</dbReference>
<sequence length="69" mass="8366">MQIRSNLRHIIDARNIKIKVLARDINYRFESVRLMYHDEMERYPRELLAKLCEYLNVGIDELLTLQDTD</sequence>
<dbReference type="EMBL" id="CP145894">
    <property type="protein sequence ID" value="WWP24115.1"/>
    <property type="molecule type" value="Genomic_DNA"/>
</dbReference>
<dbReference type="Pfam" id="PF13443">
    <property type="entry name" value="HTH_26"/>
    <property type="match status" value="1"/>
</dbReference>
<protein>
    <submittedName>
        <fullName evidence="2">Helix-turn-helix transcriptional regulator</fullName>
    </submittedName>
</protein>
<keyword evidence="2" id="KW-0614">Plasmid</keyword>
<name>A0ABD8B351_PAEAM</name>
<evidence type="ECO:0000313" key="2">
    <source>
        <dbReference type="EMBL" id="WWP24115.1"/>
    </source>
</evidence>
<dbReference type="GeneID" id="93480216"/>
<gene>
    <name evidence="2" type="ORF">V6668_32085</name>
</gene>
<organism evidence="2 3">
    <name type="scientific">Paenibacillus amylolyticus</name>
    <dbReference type="NCBI Taxonomy" id="1451"/>
    <lineage>
        <taxon>Bacteria</taxon>
        <taxon>Bacillati</taxon>
        <taxon>Bacillota</taxon>
        <taxon>Bacilli</taxon>
        <taxon>Bacillales</taxon>
        <taxon>Paenibacillaceae</taxon>
        <taxon>Paenibacillus</taxon>
    </lineage>
</organism>
<geneLocation type="plasmid" evidence="2 3">
    <name>pY5S7-2</name>
</geneLocation>
<proteinExistence type="predicted"/>
<feature type="domain" description="HTH cro/C1-type" evidence="1">
    <location>
        <begin position="6"/>
        <end position="67"/>
    </location>
</feature>
<evidence type="ECO:0000313" key="3">
    <source>
        <dbReference type="Proteomes" id="UP001364764"/>
    </source>
</evidence>
<dbReference type="RefSeq" id="WP_338709204.1">
    <property type="nucleotide sequence ID" value="NZ_CP145894.1"/>
</dbReference>
<dbReference type="Proteomes" id="UP001364764">
    <property type="component" value="Plasmid pY5S7-2"/>
</dbReference>